<feature type="compositionally biased region" description="Pro residues" evidence="1">
    <location>
        <begin position="1"/>
        <end position="15"/>
    </location>
</feature>
<reference evidence="2" key="1">
    <citation type="submission" date="2020-11" db="EMBL/GenBank/DDBJ databases">
        <authorList>
            <person name="Whiteford S."/>
        </authorList>
    </citation>
    <scope>NUCLEOTIDE SEQUENCE</scope>
</reference>
<dbReference type="AlphaFoldDB" id="A0A8S4G5U1"/>
<feature type="region of interest" description="Disordered" evidence="1">
    <location>
        <begin position="1"/>
        <end position="23"/>
    </location>
</feature>
<accession>A0A8S4G5U1</accession>
<feature type="compositionally biased region" description="Polar residues" evidence="1">
    <location>
        <begin position="502"/>
        <end position="526"/>
    </location>
</feature>
<proteinExistence type="predicted"/>
<feature type="region of interest" description="Disordered" evidence="1">
    <location>
        <begin position="48"/>
        <end position="69"/>
    </location>
</feature>
<feature type="compositionally biased region" description="Basic and acidic residues" evidence="1">
    <location>
        <begin position="786"/>
        <end position="811"/>
    </location>
</feature>
<name>A0A8S4G5U1_PLUXY</name>
<feature type="compositionally biased region" description="Basic and acidic residues" evidence="1">
    <location>
        <begin position="88"/>
        <end position="111"/>
    </location>
</feature>
<gene>
    <name evidence="2" type="ORF">PLXY2_LOCUS14113</name>
</gene>
<feature type="compositionally biased region" description="Polar residues" evidence="1">
    <location>
        <begin position="536"/>
        <end position="550"/>
    </location>
</feature>
<dbReference type="Proteomes" id="UP000653454">
    <property type="component" value="Unassembled WGS sequence"/>
</dbReference>
<comment type="caution">
    <text evidence="2">The sequence shown here is derived from an EMBL/GenBank/DDBJ whole genome shotgun (WGS) entry which is preliminary data.</text>
</comment>
<organism evidence="2 3">
    <name type="scientific">Plutella xylostella</name>
    <name type="common">Diamondback moth</name>
    <name type="synonym">Plutella maculipennis</name>
    <dbReference type="NCBI Taxonomy" id="51655"/>
    <lineage>
        <taxon>Eukaryota</taxon>
        <taxon>Metazoa</taxon>
        <taxon>Ecdysozoa</taxon>
        <taxon>Arthropoda</taxon>
        <taxon>Hexapoda</taxon>
        <taxon>Insecta</taxon>
        <taxon>Pterygota</taxon>
        <taxon>Neoptera</taxon>
        <taxon>Endopterygota</taxon>
        <taxon>Lepidoptera</taxon>
        <taxon>Glossata</taxon>
        <taxon>Ditrysia</taxon>
        <taxon>Yponomeutoidea</taxon>
        <taxon>Plutellidae</taxon>
        <taxon>Plutella</taxon>
    </lineage>
</organism>
<feature type="region of interest" description="Disordered" evidence="1">
    <location>
        <begin position="490"/>
        <end position="575"/>
    </location>
</feature>
<evidence type="ECO:0000313" key="2">
    <source>
        <dbReference type="EMBL" id="CAG9135860.1"/>
    </source>
</evidence>
<evidence type="ECO:0000313" key="3">
    <source>
        <dbReference type="Proteomes" id="UP000653454"/>
    </source>
</evidence>
<keyword evidence="3" id="KW-1185">Reference proteome</keyword>
<evidence type="ECO:0000256" key="1">
    <source>
        <dbReference type="SAM" id="MobiDB-lite"/>
    </source>
</evidence>
<feature type="compositionally biased region" description="Basic and acidic residues" evidence="1">
    <location>
        <begin position="49"/>
        <end position="61"/>
    </location>
</feature>
<protein>
    <submittedName>
        <fullName evidence="2">(diamondback moth) hypothetical protein</fullName>
    </submittedName>
</protein>
<sequence length="811" mass="91646">MFRRTIPPPSLPAPCPNNTESAPDRSVEMRWCALILLFTVVTTTFAGPDPKKYKPGTKEKPASTSLTDAERKFLREVEAKFGVKPDVSAETKDTDADKKDDKNDKKDDKKTPTFKPPFPAVIAIEIVNDTDSDKNTGKGKKRTIDANLGYGYRTNNGYTYSYFGNPTQEKGKFMIYPYSQEDIPAANPVKYHESLRASEVEIQPSQAYELVPVKEQDTSYEYKKPSVEFKENIQGLHSPPPAYPEHAHNSETPSSVLYTTYNGHQFSGLQENFPKVMSNYLVDPSQLLQNPQYQSSGLTQDVLHSHGQQLQQRVVPVLVLRIPSSYLKNPSAELYANLPQNYPLSGYLNNVNLQDLVNQYFKKIGYPFAPQIMSYQHTSPVAETQTEASSPEYQPQQYAHPYVQPSYTHSDYSGVQYSAVQPVMAKYPALQNYYKQQYYTSQSQPQYSQPEQHQHYEYRYQYSQPAQPAQPAPRPQHNYYVQHYQSQVASQAAAHEAQEQAHGQSYQSASNADYEASQEQYTSQESDAAYEAPEQHQPQQYESQGDSQEQGYEYGTPKENVELNTGETLPHGNDQTKVDIPEGYEAAKPETTQYSQEITHEYYTQHQSAQPVVQKETKTITIYPSSSGHATKYIVRPESGTVQSYVYQKHAGDESSSGHSLVISENYPSKDHTQAHTNVFPVGYKNHKSSAEAQQSVSYVTPVPHAGNKYQSKFRIMVPQTVFKSQSEPVSYVNSHSSPMHYLNSANGDANSEEEYITSKQHVPPVGSQRPIGYPSNYHSHKRMASKHDSKLESARAKKEQKEKTEQKESA</sequence>
<feature type="region of interest" description="Disordered" evidence="1">
    <location>
        <begin position="88"/>
        <end position="114"/>
    </location>
</feature>
<dbReference type="EMBL" id="CAJHNJ030000117">
    <property type="protein sequence ID" value="CAG9135860.1"/>
    <property type="molecule type" value="Genomic_DNA"/>
</dbReference>
<feature type="region of interest" description="Disordered" evidence="1">
    <location>
        <begin position="747"/>
        <end position="811"/>
    </location>
</feature>